<sequence length="238" mass="26747">MAKFPTLSPLVIAYFALVLSISLNLSAIYIFRHRPDPCERVLVDDSRFSYVGDDHPHELPIHIPNIALTVENSETYGLSDFQAWVDWRTLDAFPHSNGFVKLGPEGEICLGCNEDTRRLTSLQAKPLVIMRGGDVGKLLLTTLAGIAMFHQMHCLQKIREAITQGDAGMHVRHCLNLLRQAILCASDTTLDPMNKPNGTDGLGVVHICRDWEKVYDFVDENQRQHASSYNRPEGHDEQ</sequence>
<dbReference type="PANTHER" id="PTHR33365:SF11">
    <property type="entry name" value="TAT PATHWAY SIGNAL SEQUENCE"/>
    <property type="match status" value="1"/>
</dbReference>
<evidence type="ECO:0000256" key="4">
    <source>
        <dbReference type="SAM" id="Phobius"/>
    </source>
</evidence>
<evidence type="ECO:0000256" key="1">
    <source>
        <dbReference type="ARBA" id="ARBA00004685"/>
    </source>
</evidence>
<keyword evidence="2" id="KW-0560">Oxidoreductase</keyword>
<evidence type="ECO:0000256" key="2">
    <source>
        <dbReference type="ARBA" id="ARBA00023002"/>
    </source>
</evidence>
<dbReference type="Proteomes" id="UP000287166">
    <property type="component" value="Unassembled WGS sequence"/>
</dbReference>
<comment type="caution">
    <text evidence="5">The sequence shown here is derived from an EMBL/GenBank/DDBJ whole genome shotgun (WGS) entry which is preliminary data.</text>
</comment>
<dbReference type="Pfam" id="PF11807">
    <property type="entry name" value="UstYa"/>
    <property type="match status" value="1"/>
</dbReference>
<comment type="similarity">
    <text evidence="3">Belongs to the ustYa family.</text>
</comment>
<gene>
    <name evidence="5" type="ORF">SCP_0404760</name>
</gene>
<keyword evidence="4" id="KW-1133">Transmembrane helix</keyword>
<accession>A0A401GIU1</accession>
<dbReference type="OrthoDB" id="3687641at2759"/>
<evidence type="ECO:0008006" key="7">
    <source>
        <dbReference type="Google" id="ProtNLM"/>
    </source>
</evidence>
<dbReference type="RefSeq" id="XP_027613010.1">
    <property type="nucleotide sequence ID" value="XM_027757209.1"/>
</dbReference>
<organism evidence="5 6">
    <name type="scientific">Sparassis crispa</name>
    <dbReference type="NCBI Taxonomy" id="139825"/>
    <lineage>
        <taxon>Eukaryota</taxon>
        <taxon>Fungi</taxon>
        <taxon>Dikarya</taxon>
        <taxon>Basidiomycota</taxon>
        <taxon>Agaricomycotina</taxon>
        <taxon>Agaricomycetes</taxon>
        <taxon>Polyporales</taxon>
        <taxon>Sparassidaceae</taxon>
        <taxon>Sparassis</taxon>
    </lineage>
</organism>
<dbReference type="GO" id="GO:0043386">
    <property type="term" value="P:mycotoxin biosynthetic process"/>
    <property type="evidence" value="ECO:0007669"/>
    <property type="project" value="InterPro"/>
</dbReference>
<dbReference type="GO" id="GO:0016491">
    <property type="term" value="F:oxidoreductase activity"/>
    <property type="evidence" value="ECO:0007669"/>
    <property type="project" value="UniProtKB-KW"/>
</dbReference>
<keyword evidence="4" id="KW-0472">Membrane</keyword>
<reference evidence="5 6" key="1">
    <citation type="journal article" date="2018" name="Sci. Rep.">
        <title>Genome sequence of the cauliflower mushroom Sparassis crispa (Hanabiratake) and its association with beneficial usage.</title>
        <authorList>
            <person name="Kiyama R."/>
            <person name="Furutani Y."/>
            <person name="Kawaguchi K."/>
            <person name="Nakanishi T."/>
        </authorList>
    </citation>
    <scope>NUCLEOTIDE SEQUENCE [LARGE SCALE GENOMIC DNA]</scope>
</reference>
<evidence type="ECO:0000256" key="3">
    <source>
        <dbReference type="ARBA" id="ARBA00035112"/>
    </source>
</evidence>
<evidence type="ECO:0000313" key="6">
    <source>
        <dbReference type="Proteomes" id="UP000287166"/>
    </source>
</evidence>
<dbReference type="InterPro" id="IPR021765">
    <property type="entry name" value="UstYa-like"/>
</dbReference>
<dbReference type="EMBL" id="BFAD01000004">
    <property type="protein sequence ID" value="GBE82097.1"/>
    <property type="molecule type" value="Genomic_DNA"/>
</dbReference>
<dbReference type="InParanoid" id="A0A401GIU1"/>
<keyword evidence="4" id="KW-0812">Transmembrane</keyword>
<proteinExistence type="inferred from homology"/>
<evidence type="ECO:0000313" key="5">
    <source>
        <dbReference type="EMBL" id="GBE82097.1"/>
    </source>
</evidence>
<dbReference type="AlphaFoldDB" id="A0A401GIU1"/>
<name>A0A401GIU1_9APHY</name>
<dbReference type="PANTHER" id="PTHR33365">
    <property type="entry name" value="YALI0B05434P"/>
    <property type="match status" value="1"/>
</dbReference>
<dbReference type="GeneID" id="38779014"/>
<comment type="pathway">
    <text evidence="1">Mycotoxin biosynthesis.</text>
</comment>
<keyword evidence="6" id="KW-1185">Reference proteome</keyword>
<feature type="transmembrane region" description="Helical" evidence="4">
    <location>
        <begin position="12"/>
        <end position="31"/>
    </location>
</feature>
<dbReference type="STRING" id="139825.A0A401GIU1"/>
<protein>
    <recommendedName>
        <fullName evidence="7">Oxidase ustYa</fullName>
    </recommendedName>
</protein>